<feature type="transmembrane region" description="Helical" evidence="1">
    <location>
        <begin position="92"/>
        <end position="112"/>
    </location>
</feature>
<keyword evidence="3" id="KW-1185">Reference proteome</keyword>
<feature type="transmembrane region" description="Helical" evidence="1">
    <location>
        <begin position="149"/>
        <end position="169"/>
    </location>
</feature>
<feature type="transmembrane region" description="Helical" evidence="1">
    <location>
        <begin position="23"/>
        <end position="43"/>
    </location>
</feature>
<dbReference type="PANTHER" id="PTHR35307">
    <property type="entry name" value="PROTEIN, PUTATIVE-RELATED"/>
    <property type="match status" value="1"/>
</dbReference>
<reference evidence="2 3" key="1">
    <citation type="submission" date="2020-06" db="EMBL/GenBank/DDBJ databases">
        <title>Transcriptomic and genomic resources for Thalictrum thalictroides and T. hernandezii: Facilitating candidate gene discovery in an emerging model plant lineage.</title>
        <authorList>
            <person name="Arias T."/>
            <person name="Riano-Pachon D.M."/>
            <person name="Di Stilio V.S."/>
        </authorList>
    </citation>
    <scope>NUCLEOTIDE SEQUENCE [LARGE SCALE GENOMIC DNA]</scope>
    <source>
        <strain evidence="3">cv. WT478/WT964</strain>
        <tissue evidence="2">Leaves</tissue>
    </source>
</reference>
<evidence type="ECO:0000256" key="1">
    <source>
        <dbReference type="SAM" id="Phobius"/>
    </source>
</evidence>
<gene>
    <name evidence="2" type="ORF">FRX31_029406</name>
</gene>
<dbReference type="OrthoDB" id="1915303at2759"/>
<organism evidence="2 3">
    <name type="scientific">Thalictrum thalictroides</name>
    <name type="common">Rue-anemone</name>
    <name type="synonym">Anemone thalictroides</name>
    <dbReference type="NCBI Taxonomy" id="46969"/>
    <lineage>
        <taxon>Eukaryota</taxon>
        <taxon>Viridiplantae</taxon>
        <taxon>Streptophyta</taxon>
        <taxon>Embryophyta</taxon>
        <taxon>Tracheophyta</taxon>
        <taxon>Spermatophyta</taxon>
        <taxon>Magnoliopsida</taxon>
        <taxon>Ranunculales</taxon>
        <taxon>Ranunculaceae</taxon>
        <taxon>Thalictroideae</taxon>
        <taxon>Thalictrum</taxon>
    </lineage>
</organism>
<keyword evidence="1" id="KW-0472">Membrane</keyword>
<dbReference type="PANTHER" id="PTHR35307:SF3">
    <property type="entry name" value="DUF4220 DOMAIN-CONTAINING PROTEIN"/>
    <property type="match status" value="1"/>
</dbReference>
<feature type="transmembrane region" description="Helical" evidence="1">
    <location>
        <begin position="218"/>
        <end position="239"/>
    </location>
</feature>
<evidence type="ECO:0000313" key="3">
    <source>
        <dbReference type="Proteomes" id="UP000554482"/>
    </source>
</evidence>
<comment type="caution">
    <text evidence="2">The sequence shown here is derived from an EMBL/GenBank/DDBJ whole genome shotgun (WGS) entry which is preliminary data.</text>
</comment>
<feature type="transmembrane region" description="Helical" evidence="1">
    <location>
        <begin position="324"/>
        <end position="347"/>
    </location>
</feature>
<keyword evidence="1" id="KW-0812">Transmembrane</keyword>
<sequence length="637" mass="72245">MASHVCINGTLVGTKYSSPVPVIGLYIAAATLVCMLLMIYDILVGFCTRKRWLPCKTFKLDSITLTLVSVAVKLTVDLTTPMPTVRDQLSKLCGTCLLCVYMGFIMPSLGVIEDSTNMYSLSILVITVIVNICIQISTGVVVLFIPEHIIILCIMLILLGLLWLCAYDMKVVTRVSHETFRSFIRRSEETVLERMKICYIYGYSCNPQFVASKSLSCFSVAGLILFCLTVLIQAAYRCFIMKSEKLCTRNSDYGLSMPIIVLTQILTVIIGSSVSICRWLTMYYHQNYGSVAGIREGEPYESNPIWKLSSQNTWGLVLTSLLRLMGLPFMAIMLFILFPIVFIYSCMESMLTRFESRDKAATQEFKFLSQDYLGIDEWTLWKGLTEMENEISVFKKKRNYLFLLLSRINPSQQLLLMEYSDQLGPDGESIPVSTLSIVLLVKIAQVCLPKHLNRSLVKTFRDVYAILCFIEKSISSTSTELTKKFEVAKAVWLARDFRHLVLKTFDRCTTGQGLSRSNTDCALAIITEVKSKMPEDMIYNEISNIQKFINRRQFSSIKELYDYIEQLYVDMLHVILAQFPTAAFDALTENPGDGDYHDRVRLVLKFLCKIKQLEAQIQWKFPQGSNGLITAPASDTI</sequence>
<keyword evidence="1" id="KW-1133">Transmembrane helix</keyword>
<name>A0A7J6V9Z4_THATH</name>
<evidence type="ECO:0000313" key="2">
    <source>
        <dbReference type="EMBL" id="KAF5181005.1"/>
    </source>
</evidence>
<accession>A0A7J6V9Z4</accession>
<dbReference type="Proteomes" id="UP000554482">
    <property type="component" value="Unassembled WGS sequence"/>
</dbReference>
<protein>
    <submittedName>
        <fullName evidence="2">Plant/MNJ7-17 protein</fullName>
    </submittedName>
</protein>
<proteinExistence type="predicted"/>
<feature type="transmembrane region" description="Helical" evidence="1">
    <location>
        <begin position="118"/>
        <end position="142"/>
    </location>
</feature>
<feature type="transmembrane region" description="Helical" evidence="1">
    <location>
        <begin position="259"/>
        <end position="281"/>
    </location>
</feature>
<dbReference type="EMBL" id="JABWDY010036696">
    <property type="protein sequence ID" value="KAF5181005.1"/>
    <property type="molecule type" value="Genomic_DNA"/>
</dbReference>
<dbReference type="AlphaFoldDB" id="A0A7J6V9Z4"/>